<proteinExistence type="predicted"/>
<protein>
    <recommendedName>
        <fullName evidence="1">Type II secretion system protein GspE N-terminal domain-containing protein</fullName>
    </recommendedName>
</protein>
<evidence type="ECO:0000313" key="3">
    <source>
        <dbReference type="Proteomes" id="UP001458946"/>
    </source>
</evidence>
<organism evidence="2 3">
    <name type="scientific">Deinococcus xinjiangensis</name>
    <dbReference type="NCBI Taxonomy" id="457454"/>
    <lineage>
        <taxon>Bacteria</taxon>
        <taxon>Thermotogati</taxon>
        <taxon>Deinococcota</taxon>
        <taxon>Deinococci</taxon>
        <taxon>Deinococcales</taxon>
        <taxon>Deinococcaceae</taxon>
        <taxon>Deinococcus</taxon>
    </lineage>
</organism>
<dbReference type="InterPro" id="IPR037257">
    <property type="entry name" value="T2SS_E_N_sf"/>
</dbReference>
<dbReference type="InterPro" id="IPR007831">
    <property type="entry name" value="T2SS_GspE_N"/>
</dbReference>
<name>A0ABP9V6W7_9DEIO</name>
<dbReference type="Proteomes" id="UP001458946">
    <property type="component" value="Unassembled WGS sequence"/>
</dbReference>
<accession>A0ABP9V6W7</accession>
<dbReference type="EMBL" id="BAABRN010000006">
    <property type="protein sequence ID" value="GAA5501030.1"/>
    <property type="molecule type" value="Genomic_DNA"/>
</dbReference>
<keyword evidence="3" id="KW-1185">Reference proteome</keyword>
<comment type="caution">
    <text evidence="2">The sequence shown here is derived from an EMBL/GenBank/DDBJ whole genome shotgun (WGS) entry which is preliminary data.</text>
</comment>
<gene>
    <name evidence="2" type="ORF">Dxin01_00761</name>
</gene>
<evidence type="ECO:0000259" key="1">
    <source>
        <dbReference type="Pfam" id="PF05157"/>
    </source>
</evidence>
<sequence length="293" mass="32868">MIWSLEQLIRERLITALETARTAERLRQMGGHPLTALAATLEPQRVTEVWQAMAQASGQQFYARHSDLFSIEGHRLDFRQALLHGVVPHIRQGLDLLVVTHDPNVHEVEGLSSPVKVELVTPQVYQRVFGLIYPPLQGDTYTEAEALALATKYGAKNFLTCTIAQAEEQQRVTAEEAALARAIQNKYLYADPELTPPDPSVSNLLPLDTMMSMEVYPYRMTSKGLQVLMVRVDDAVLRTLKLVTQRQIEPVLTTQKKLGHLMAAHALQRMALDEVLADLNQRSTLENGQLVNE</sequence>
<reference evidence="2 3" key="1">
    <citation type="submission" date="2024-02" db="EMBL/GenBank/DDBJ databases">
        <title>Deinococcus xinjiangensis NBRC 107630.</title>
        <authorList>
            <person name="Ichikawa N."/>
            <person name="Katano-Makiyama Y."/>
            <person name="Hidaka K."/>
        </authorList>
    </citation>
    <scope>NUCLEOTIDE SEQUENCE [LARGE SCALE GENOMIC DNA]</scope>
    <source>
        <strain evidence="2 3">NBRC 107630</strain>
    </source>
</reference>
<dbReference type="Pfam" id="PF05157">
    <property type="entry name" value="MshEN"/>
    <property type="match status" value="1"/>
</dbReference>
<feature type="domain" description="Type II secretion system protein GspE N-terminal" evidence="1">
    <location>
        <begin position="189"/>
        <end position="265"/>
    </location>
</feature>
<evidence type="ECO:0000313" key="2">
    <source>
        <dbReference type="EMBL" id="GAA5501030.1"/>
    </source>
</evidence>
<dbReference type="SUPFAM" id="SSF160246">
    <property type="entry name" value="EspE N-terminal domain-like"/>
    <property type="match status" value="1"/>
</dbReference>